<dbReference type="EMBL" id="CM045760">
    <property type="protein sequence ID" value="KAI8028287.1"/>
    <property type="molecule type" value="Genomic_DNA"/>
</dbReference>
<reference evidence="1 2" key="1">
    <citation type="journal article" date="2022" name="Plant J.">
        <title>Chromosome-level genome of Camellia lanceoleosa provides a valuable resource for understanding genome evolution and self-incompatibility.</title>
        <authorList>
            <person name="Gong W."/>
            <person name="Xiao S."/>
            <person name="Wang L."/>
            <person name="Liao Z."/>
            <person name="Chang Y."/>
            <person name="Mo W."/>
            <person name="Hu G."/>
            <person name="Li W."/>
            <person name="Zhao G."/>
            <person name="Zhu H."/>
            <person name="Hu X."/>
            <person name="Ji K."/>
            <person name="Xiang X."/>
            <person name="Song Q."/>
            <person name="Yuan D."/>
            <person name="Jin S."/>
            <person name="Zhang L."/>
        </authorList>
    </citation>
    <scope>NUCLEOTIDE SEQUENCE [LARGE SCALE GENOMIC DNA]</scope>
    <source>
        <strain evidence="1">SQ_2022a</strain>
    </source>
</reference>
<name>A0ACC0ITM6_9ERIC</name>
<feature type="non-terminal residue" evidence="1">
    <location>
        <position position="153"/>
    </location>
</feature>
<evidence type="ECO:0000313" key="1">
    <source>
        <dbReference type="EMBL" id="KAI8028287.1"/>
    </source>
</evidence>
<accession>A0ACC0ITM6</accession>
<comment type="caution">
    <text evidence="1">The sequence shown here is derived from an EMBL/GenBank/DDBJ whole genome shotgun (WGS) entry which is preliminary data.</text>
</comment>
<gene>
    <name evidence="1" type="ORF">LOK49_LG02G02633</name>
</gene>
<keyword evidence="2" id="KW-1185">Reference proteome</keyword>
<organism evidence="1 2">
    <name type="scientific">Camellia lanceoleosa</name>
    <dbReference type="NCBI Taxonomy" id="1840588"/>
    <lineage>
        <taxon>Eukaryota</taxon>
        <taxon>Viridiplantae</taxon>
        <taxon>Streptophyta</taxon>
        <taxon>Embryophyta</taxon>
        <taxon>Tracheophyta</taxon>
        <taxon>Spermatophyta</taxon>
        <taxon>Magnoliopsida</taxon>
        <taxon>eudicotyledons</taxon>
        <taxon>Gunneridae</taxon>
        <taxon>Pentapetalae</taxon>
        <taxon>asterids</taxon>
        <taxon>Ericales</taxon>
        <taxon>Theaceae</taxon>
        <taxon>Camellia</taxon>
    </lineage>
</organism>
<dbReference type="Proteomes" id="UP001060215">
    <property type="component" value="Chromosome 3"/>
</dbReference>
<protein>
    <submittedName>
        <fullName evidence="1">Sugar transporter ERD6-like 7</fullName>
    </submittedName>
</protein>
<evidence type="ECO:0000313" key="2">
    <source>
        <dbReference type="Proteomes" id="UP001060215"/>
    </source>
</evidence>
<proteinExistence type="predicted"/>
<sequence>MVGIRRADVAAAAATGDNSLQEKIREPLIPEDRTRADEEDGYAPKDLSHKSSSTEHEWMVYLSTFVAVCGSYAFGTCAGYSLPTQLAITDDLDLSLAEVSGSGLVIGCALTAISFYLEVISKQLILGSCIFLTLLFYFSLEKFIFIIGKLALV</sequence>